<dbReference type="PANTHER" id="PTHR43731">
    <property type="entry name" value="RHOMBOID PROTEASE"/>
    <property type="match status" value="1"/>
</dbReference>
<dbReference type="SUPFAM" id="SSF48452">
    <property type="entry name" value="TPR-like"/>
    <property type="match status" value="1"/>
</dbReference>
<dbReference type="GO" id="GO:0004252">
    <property type="term" value="F:serine-type endopeptidase activity"/>
    <property type="evidence" value="ECO:0007669"/>
    <property type="project" value="InterPro"/>
</dbReference>
<gene>
    <name evidence="9" type="ORF">PPSIR1_32804</name>
</gene>
<keyword evidence="10" id="KW-1185">Reference proteome</keyword>
<dbReference type="GO" id="GO:0016020">
    <property type="term" value="C:membrane"/>
    <property type="evidence" value="ECO:0007669"/>
    <property type="project" value="UniProtKB-SubCell"/>
</dbReference>
<comment type="similarity">
    <text evidence="2">Belongs to the peptidase S54 family.</text>
</comment>
<name>A6GDM1_9BACT</name>
<evidence type="ECO:0000256" key="4">
    <source>
        <dbReference type="ARBA" id="ARBA00022801"/>
    </source>
</evidence>
<dbReference type="Proteomes" id="UP000005801">
    <property type="component" value="Unassembled WGS sequence"/>
</dbReference>
<keyword evidence="3 7" id="KW-0812">Transmembrane</keyword>
<sequence length="368" mass="39544">MPEVSQNPRPTGAARATVALIVCCTVVFVAAFIVALARAESLDIWALARYLVLFEDLELLEAWGALTPANIWIDGQWWRLASAGFLHGSWLHLGLNMLAMWSVGRWTESIWGPWRQLALFMASSLGGCLASVAWAESPLVVGASAGIFGIAGGLLVARLWGSESVQRELEVISTRRLAGSLGFWILVGFGLPLVGVNILAQAGHVGGLVVGMLVAGLFTLELETLKQRLVAGALSLGLVGGAAACTWMAAEPSGRDNYHLFLAFEHLDRGEPELAVPHFEELPEDDPVINNAAAYAMAEARVELDRALELVNLALEEDPDNADYLDTLGWIECGLGRIEDGRASLERSKAAASREIPEIDEHLAACVE</sequence>
<feature type="transmembrane region" description="Helical" evidence="7">
    <location>
        <begin position="205"/>
        <end position="222"/>
    </location>
</feature>
<feature type="transmembrane region" description="Helical" evidence="7">
    <location>
        <begin position="229"/>
        <end position="250"/>
    </location>
</feature>
<evidence type="ECO:0000256" key="6">
    <source>
        <dbReference type="ARBA" id="ARBA00023136"/>
    </source>
</evidence>
<feature type="transmembrane region" description="Helical" evidence="7">
    <location>
        <begin position="181"/>
        <end position="199"/>
    </location>
</feature>
<evidence type="ECO:0000259" key="8">
    <source>
        <dbReference type="Pfam" id="PF01694"/>
    </source>
</evidence>
<dbReference type="InterPro" id="IPR011990">
    <property type="entry name" value="TPR-like_helical_dom_sf"/>
</dbReference>
<evidence type="ECO:0000313" key="9">
    <source>
        <dbReference type="EMBL" id="EDM75996.1"/>
    </source>
</evidence>
<feature type="transmembrane region" description="Helical" evidence="7">
    <location>
        <begin position="116"/>
        <end position="135"/>
    </location>
</feature>
<accession>A6GDM1</accession>
<feature type="transmembrane region" description="Helical" evidence="7">
    <location>
        <begin position="12"/>
        <end position="37"/>
    </location>
</feature>
<dbReference type="InterPro" id="IPR035952">
    <property type="entry name" value="Rhomboid-like_sf"/>
</dbReference>
<dbReference type="eggNOG" id="COG0457">
    <property type="taxonomic scope" value="Bacteria"/>
</dbReference>
<evidence type="ECO:0000256" key="7">
    <source>
        <dbReference type="SAM" id="Phobius"/>
    </source>
</evidence>
<dbReference type="Pfam" id="PF01694">
    <property type="entry name" value="Rhomboid"/>
    <property type="match status" value="1"/>
</dbReference>
<evidence type="ECO:0000256" key="1">
    <source>
        <dbReference type="ARBA" id="ARBA00004141"/>
    </source>
</evidence>
<dbReference type="eggNOG" id="COG0705">
    <property type="taxonomic scope" value="Bacteria"/>
</dbReference>
<proteinExistence type="inferred from homology"/>
<dbReference type="Gene3D" id="1.20.1540.10">
    <property type="entry name" value="Rhomboid-like"/>
    <property type="match status" value="1"/>
</dbReference>
<evidence type="ECO:0000313" key="10">
    <source>
        <dbReference type="Proteomes" id="UP000005801"/>
    </source>
</evidence>
<keyword evidence="5 7" id="KW-1133">Transmembrane helix</keyword>
<dbReference type="InterPro" id="IPR050925">
    <property type="entry name" value="Rhomboid_protease_S54"/>
</dbReference>
<dbReference type="SUPFAM" id="SSF144091">
    <property type="entry name" value="Rhomboid-like"/>
    <property type="match status" value="1"/>
</dbReference>
<feature type="domain" description="Peptidase S54 rhomboid" evidence="8">
    <location>
        <begin position="75"/>
        <end position="217"/>
    </location>
</feature>
<evidence type="ECO:0000256" key="3">
    <source>
        <dbReference type="ARBA" id="ARBA00022692"/>
    </source>
</evidence>
<evidence type="ECO:0000256" key="5">
    <source>
        <dbReference type="ARBA" id="ARBA00022989"/>
    </source>
</evidence>
<keyword evidence="4" id="KW-0378">Hydrolase</keyword>
<organism evidence="9 10">
    <name type="scientific">Plesiocystis pacifica SIR-1</name>
    <dbReference type="NCBI Taxonomy" id="391625"/>
    <lineage>
        <taxon>Bacteria</taxon>
        <taxon>Pseudomonadati</taxon>
        <taxon>Myxococcota</taxon>
        <taxon>Polyangia</taxon>
        <taxon>Nannocystales</taxon>
        <taxon>Nannocystaceae</taxon>
        <taxon>Plesiocystis</taxon>
    </lineage>
</organism>
<dbReference type="InterPro" id="IPR022764">
    <property type="entry name" value="Peptidase_S54_rhomboid_dom"/>
</dbReference>
<comment type="subcellular location">
    <subcellularLocation>
        <location evidence="1">Membrane</location>
        <topology evidence="1">Multi-pass membrane protein</topology>
    </subcellularLocation>
</comment>
<dbReference type="AlphaFoldDB" id="A6GDM1"/>
<feature type="transmembrane region" description="Helical" evidence="7">
    <location>
        <begin position="141"/>
        <end position="160"/>
    </location>
</feature>
<reference evidence="9 10" key="1">
    <citation type="submission" date="2007-06" db="EMBL/GenBank/DDBJ databases">
        <authorList>
            <person name="Shimkets L."/>
            <person name="Ferriera S."/>
            <person name="Johnson J."/>
            <person name="Kravitz S."/>
            <person name="Beeson K."/>
            <person name="Sutton G."/>
            <person name="Rogers Y.-H."/>
            <person name="Friedman R."/>
            <person name="Frazier M."/>
            <person name="Venter J.C."/>
        </authorList>
    </citation>
    <scope>NUCLEOTIDE SEQUENCE [LARGE SCALE GENOMIC DNA]</scope>
    <source>
        <strain evidence="9 10">SIR-1</strain>
    </source>
</reference>
<dbReference type="EMBL" id="ABCS01000075">
    <property type="protein sequence ID" value="EDM75996.1"/>
    <property type="molecule type" value="Genomic_DNA"/>
</dbReference>
<evidence type="ECO:0000256" key="2">
    <source>
        <dbReference type="ARBA" id="ARBA00009045"/>
    </source>
</evidence>
<dbReference type="Gene3D" id="1.25.40.10">
    <property type="entry name" value="Tetratricopeptide repeat domain"/>
    <property type="match status" value="1"/>
</dbReference>
<protein>
    <submittedName>
        <fullName evidence="9">Rhomboid-like protein</fullName>
    </submittedName>
</protein>
<dbReference type="PANTHER" id="PTHR43731:SF14">
    <property type="entry name" value="PRESENILIN-ASSOCIATED RHOMBOID-LIKE PROTEIN, MITOCHONDRIAL"/>
    <property type="match status" value="1"/>
</dbReference>
<dbReference type="STRING" id="391625.PPSIR1_32804"/>
<comment type="caution">
    <text evidence="9">The sequence shown here is derived from an EMBL/GenBank/DDBJ whole genome shotgun (WGS) entry which is preliminary data.</text>
</comment>
<keyword evidence="6 7" id="KW-0472">Membrane</keyword>